<comment type="caution">
    <text evidence="1">The sequence shown here is derived from an EMBL/GenBank/DDBJ whole genome shotgun (WGS) entry which is preliminary data.</text>
</comment>
<dbReference type="EMBL" id="BSXT01003182">
    <property type="protein sequence ID" value="GMF52952.1"/>
    <property type="molecule type" value="Genomic_DNA"/>
</dbReference>
<evidence type="ECO:0000313" key="2">
    <source>
        <dbReference type="Proteomes" id="UP001165121"/>
    </source>
</evidence>
<gene>
    <name evidence="1" type="ORF">Pfra01_002178600</name>
</gene>
<dbReference type="Proteomes" id="UP001165121">
    <property type="component" value="Unassembled WGS sequence"/>
</dbReference>
<dbReference type="AlphaFoldDB" id="A0A9W7D1X8"/>
<keyword evidence="2" id="KW-1185">Reference proteome</keyword>
<organism evidence="1 2">
    <name type="scientific">Phytophthora fragariaefolia</name>
    <dbReference type="NCBI Taxonomy" id="1490495"/>
    <lineage>
        <taxon>Eukaryota</taxon>
        <taxon>Sar</taxon>
        <taxon>Stramenopiles</taxon>
        <taxon>Oomycota</taxon>
        <taxon>Peronosporomycetes</taxon>
        <taxon>Peronosporales</taxon>
        <taxon>Peronosporaceae</taxon>
        <taxon>Phytophthora</taxon>
    </lineage>
</organism>
<protein>
    <submittedName>
        <fullName evidence="1">Unnamed protein product</fullName>
    </submittedName>
</protein>
<proteinExistence type="predicted"/>
<name>A0A9W7D1X8_9STRA</name>
<accession>A0A9W7D1X8</accession>
<evidence type="ECO:0000313" key="1">
    <source>
        <dbReference type="EMBL" id="GMF52952.1"/>
    </source>
</evidence>
<dbReference type="OrthoDB" id="129130at2759"/>
<reference evidence="1" key="1">
    <citation type="submission" date="2023-04" db="EMBL/GenBank/DDBJ databases">
        <title>Phytophthora fragariaefolia NBRC 109709.</title>
        <authorList>
            <person name="Ichikawa N."/>
            <person name="Sato H."/>
            <person name="Tonouchi N."/>
        </authorList>
    </citation>
    <scope>NUCLEOTIDE SEQUENCE</scope>
    <source>
        <strain evidence="1">NBRC 109709</strain>
    </source>
</reference>
<sequence length="131" mass="14259">MLDSMLEDASAETSERVIAVLGSRLESMTRLVVGLHLEPSIRGDRRVRSKMESAKCLDDVVSAVVPDSRVGADSPLDVAVLRASKFMLLRRLKLRLNVACQGDFSPGKCCRRDIFDYEGASGNPSSTSDLS</sequence>